<dbReference type="EMBL" id="RDQH01000337">
    <property type="protein sequence ID" value="RXH83657.1"/>
    <property type="molecule type" value="Genomic_DNA"/>
</dbReference>
<evidence type="ECO:0000313" key="2">
    <source>
        <dbReference type="EMBL" id="RXH83657.1"/>
    </source>
</evidence>
<organism evidence="2 3">
    <name type="scientific">Malus domestica</name>
    <name type="common">Apple</name>
    <name type="synonym">Pyrus malus</name>
    <dbReference type="NCBI Taxonomy" id="3750"/>
    <lineage>
        <taxon>Eukaryota</taxon>
        <taxon>Viridiplantae</taxon>
        <taxon>Streptophyta</taxon>
        <taxon>Embryophyta</taxon>
        <taxon>Tracheophyta</taxon>
        <taxon>Spermatophyta</taxon>
        <taxon>Magnoliopsida</taxon>
        <taxon>eudicotyledons</taxon>
        <taxon>Gunneridae</taxon>
        <taxon>Pentapetalae</taxon>
        <taxon>rosids</taxon>
        <taxon>fabids</taxon>
        <taxon>Rosales</taxon>
        <taxon>Rosaceae</taxon>
        <taxon>Amygdaloideae</taxon>
        <taxon>Maleae</taxon>
        <taxon>Malus</taxon>
    </lineage>
</organism>
<dbReference type="AlphaFoldDB" id="A0A498INP4"/>
<dbReference type="Proteomes" id="UP000290289">
    <property type="component" value="Chromosome 11"/>
</dbReference>
<dbReference type="PANTHER" id="PTHR44259">
    <property type="entry name" value="OS07G0183000 PROTEIN-RELATED"/>
    <property type="match status" value="1"/>
</dbReference>
<reference evidence="2 3" key="1">
    <citation type="submission" date="2018-10" db="EMBL/GenBank/DDBJ databases">
        <title>A high-quality apple genome assembly.</title>
        <authorList>
            <person name="Hu J."/>
        </authorList>
    </citation>
    <scope>NUCLEOTIDE SEQUENCE [LARGE SCALE GENOMIC DNA]</scope>
    <source>
        <strain evidence="3">cv. HFTH1</strain>
        <tissue evidence="2">Young leaf</tissue>
    </source>
</reference>
<comment type="caution">
    <text evidence="2">The sequence shown here is derived from an EMBL/GenBank/DDBJ whole genome shotgun (WGS) entry which is preliminary data.</text>
</comment>
<dbReference type="PANTHER" id="PTHR44259:SF93">
    <property type="entry name" value="PROTEIN, PUTATIVE (DUF295)-RELATED"/>
    <property type="match status" value="1"/>
</dbReference>
<dbReference type="STRING" id="3750.A0A498INP4"/>
<dbReference type="InterPro" id="IPR005174">
    <property type="entry name" value="KIB1-4_b-propeller"/>
</dbReference>
<evidence type="ECO:0000313" key="3">
    <source>
        <dbReference type="Proteomes" id="UP000290289"/>
    </source>
</evidence>
<protein>
    <recommendedName>
        <fullName evidence="1">KIB1-4 beta-propeller domain-containing protein</fullName>
    </recommendedName>
</protein>
<dbReference type="Pfam" id="PF03478">
    <property type="entry name" value="Beta-prop_KIB1-4"/>
    <property type="match status" value="1"/>
</dbReference>
<accession>A0A498INP4</accession>
<feature type="domain" description="KIB1-4 beta-propeller" evidence="1">
    <location>
        <begin position="102"/>
        <end position="389"/>
    </location>
</feature>
<proteinExistence type="predicted"/>
<dbReference type="InterPro" id="IPR050942">
    <property type="entry name" value="F-box_BR-signaling"/>
</dbReference>
<keyword evidence="3" id="KW-1185">Reference proteome</keyword>
<evidence type="ECO:0000259" key="1">
    <source>
        <dbReference type="Pfam" id="PF03478"/>
    </source>
</evidence>
<gene>
    <name evidence="2" type="ORF">DVH24_005910</name>
</gene>
<name>A0A498INP4_MALDO</name>
<sequence length="422" mass="48584">MNEDIGTYKKPCHTDKAVSIINGTGYPSKWASLPVSFDVLDKLVEPIDHVRFAAVCKGWCLLSKEYNHTTGRWRKVLPMLMIPTKSSQEEENSETNQCLVYSVYEGHIFNNIQLSVCDGKKYCGSSHGWLAVVDQGLDCLYVTLMDPFRKYMAPINLSGIGYYDLNPDTEDRYMDEDRYMNYLPKVILSADPYSKPKDYWVVLFYQTNLRLCFYKAGQRFWSCCKFKEITCISDAVFYKGQVYTVGTRGKIVLFDIKSKIKFPQVPKATRLTGSVFKRWSALKAYLVESTKGDLWHVRRTVKRKEGCDGNLTDSFQVYKVMFDKKDRSTVEQVEVKSIGDEALFVGDNHSMSFLASNFAGCQPNSIYYTCDLLRFQHPERRPFDMAVYNLENETITPFYSPTSWQKGNPRAAWICPQFNGLC</sequence>